<dbReference type="PANTHER" id="PTHR33420:SF14">
    <property type="entry name" value="TYPE 1 FIMBRIN D-MANNOSE SPECIFIC ADHESIN"/>
    <property type="match status" value="1"/>
</dbReference>
<evidence type="ECO:0000256" key="1">
    <source>
        <dbReference type="ARBA" id="ARBA00004561"/>
    </source>
</evidence>
<feature type="domain" description="Fimbrial-type adhesion" evidence="5">
    <location>
        <begin position="69"/>
        <end position="169"/>
    </location>
</feature>
<protein>
    <submittedName>
        <fullName evidence="6">Type 1 fimbrial protein</fullName>
    </submittedName>
</protein>
<gene>
    <name evidence="6" type="ORF">EP164_02290</name>
</gene>
<feature type="transmembrane region" description="Helical" evidence="4">
    <location>
        <begin position="27"/>
        <end position="48"/>
    </location>
</feature>
<dbReference type="Pfam" id="PF00419">
    <property type="entry name" value="Fimbrial"/>
    <property type="match status" value="1"/>
</dbReference>
<dbReference type="Gene3D" id="2.60.40.1090">
    <property type="entry name" value="Fimbrial-type adhesion domain"/>
    <property type="match status" value="1"/>
</dbReference>
<dbReference type="SUPFAM" id="SSF49401">
    <property type="entry name" value="Bacterial adhesins"/>
    <property type="match status" value="1"/>
</dbReference>
<accession>A0A5C4RM78</accession>
<dbReference type="EMBL" id="SBIJ01000002">
    <property type="protein sequence ID" value="TNH44968.1"/>
    <property type="molecule type" value="Genomic_DNA"/>
</dbReference>
<keyword evidence="3" id="KW-0281">Fimbrium</keyword>
<evidence type="ECO:0000256" key="2">
    <source>
        <dbReference type="ARBA" id="ARBA00006671"/>
    </source>
</evidence>
<dbReference type="GO" id="GO:0043709">
    <property type="term" value="P:cell adhesion involved in single-species biofilm formation"/>
    <property type="evidence" value="ECO:0007669"/>
    <property type="project" value="TreeGrafter"/>
</dbReference>
<dbReference type="PANTHER" id="PTHR33420">
    <property type="entry name" value="FIMBRIAL SUBUNIT ELFA-RELATED"/>
    <property type="match status" value="1"/>
</dbReference>
<keyword evidence="4" id="KW-1133">Transmembrane helix</keyword>
<dbReference type="InterPro" id="IPR050263">
    <property type="entry name" value="Bact_Fimbrial_Adh_Pro"/>
</dbReference>
<reference evidence="6 7" key="1">
    <citation type="submission" date="2019-01" db="EMBL/GenBank/DDBJ databases">
        <title>Draft genome assembly of Photorhabdus luminescens subsp. sonorensis Caborca.</title>
        <authorList>
            <person name="Duong D.A."/>
            <person name="Espinosa-Artiles P."/>
            <person name="Orozco R.A."/>
            <person name="Molnar I."/>
            <person name="Stock P."/>
        </authorList>
    </citation>
    <scope>NUCLEOTIDE SEQUENCE [LARGE SCALE GENOMIC DNA]</scope>
    <source>
        <strain evidence="6 7">Caborca</strain>
    </source>
</reference>
<evidence type="ECO:0000313" key="6">
    <source>
        <dbReference type="EMBL" id="TNH44968.1"/>
    </source>
</evidence>
<name>A0A5C4RM78_PHOLU</name>
<comment type="subcellular location">
    <subcellularLocation>
        <location evidence="1">Fimbrium</location>
    </subcellularLocation>
</comment>
<dbReference type="GO" id="GO:0009289">
    <property type="term" value="C:pilus"/>
    <property type="evidence" value="ECO:0007669"/>
    <property type="project" value="UniProtKB-SubCell"/>
</dbReference>
<dbReference type="AlphaFoldDB" id="A0A5C4RM78"/>
<dbReference type="Proteomes" id="UP000307592">
    <property type="component" value="Unassembled WGS sequence"/>
</dbReference>
<sequence>MTKQEKNRVGDQQAFLSNGGCSTLRIVVLRFCWGVMLAALFLAGSVMAESEDPKPPPIPSTQSSGVDVNLSITVVPEPCDVGISGSDINGSELNFGSLLAAEFSQAGYVSRSKTFNLELTNCGDPDVAPNGPALTVSGNTIDAEHVSIFRDPSGSDDSASEGLGFIFHLGPEGKINLDSDLVINNRENPLSYPLVKFDDGRAQLPVTVAVARGKDIKVIRPGSLVARVAFTYSYP</sequence>
<keyword evidence="4" id="KW-0812">Transmembrane</keyword>
<proteinExistence type="inferred from homology"/>
<organism evidence="6 7">
    <name type="scientific">Photorhabdus luminescens subsp. sonorensis</name>
    <dbReference type="NCBI Taxonomy" id="1173677"/>
    <lineage>
        <taxon>Bacteria</taxon>
        <taxon>Pseudomonadati</taxon>
        <taxon>Pseudomonadota</taxon>
        <taxon>Gammaproteobacteria</taxon>
        <taxon>Enterobacterales</taxon>
        <taxon>Morganellaceae</taxon>
        <taxon>Photorhabdus</taxon>
    </lineage>
</organism>
<keyword evidence="4" id="KW-0472">Membrane</keyword>
<dbReference type="InterPro" id="IPR000259">
    <property type="entry name" value="Adhesion_dom_fimbrial"/>
</dbReference>
<dbReference type="InterPro" id="IPR008966">
    <property type="entry name" value="Adhesion_dom_sf"/>
</dbReference>
<evidence type="ECO:0000256" key="3">
    <source>
        <dbReference type="ARBA" id="ARBA00023263"/>
    </source>
</evidence>
<evidence type="ECO:0000313" key="7">
    <source>
        <dbReference type="Proteomes" id="UP000307592"/>
    </source>
</evidence>
<comment type="caution">
    <text evidence="6">The sequence shown here is derived from an EMBL/GenBank/DDBJ whole genome shotgun (WGS) entry which is preliminary data.</text>
</comment>
<dbReference type="InterPro" id="IPR036937">
    <property type="entry name" value="Adhesion_dom_fimbrial_sf"/>
</dbReference>
<comment type="similarity">
    <text evidence="2">Belongs to the fimbrial protein family.</text>
</comment>
<evidence type="ECO:0000259" key="5">
    <source>
        <dbReference type="Pfam" id="PF00419"/>
    </source>
</evidence>
<dbReference type="RefSeq" id="WP_139654429.1">
    <property type="nucleotide sequence ID" value="NZ_CAWOQH010000112.1"/>
</dbReference>
<evidence type="ECO:0000256" key="4">
    <source>
        <dbReference type="SAM" id="Phobius"/>
    </source>
</evidence>